<dbReference type="PROSITE" id="PS00097">
    <property type="entry name" value="CARBAMOYLTRANSFERASE"/>
    <property type="match status" value="1"/>
</dbReference>
<dbReference type="InterPro" id="IPR002292">
    <property type="entry name" value="Orn/put_carbamltrans"/>
</dbReference>
<dbReference type="RefSeq" id="WP_345535091.1">
    <property type="nucleotide sequence ID" value="NZ_BAABGJ010000001.1"/>
</dbReference>
<gene>
    <name evidence="11" type="primary">argF</name>
    <name evidence="11" type="ORF">GCM10023165_00330</name>
</gene>
<feature type="binding site" evidence="8">
    <location>
        <begin position="60"/>
        <end position="63"/>
    </location>
    <ligand>
        <name>carbamoyl phosphate</name>
        <dbReference type="ChEBI" id="CHEBI:58228"/>
    </ligand>
</feature>
<sequence length="313" mass="35224">MSNTNTTPDLRHYLQFSDFAAEDYAYLFERAALIKKKFKAYEKHRPLTDRTLAMIFEKASTRTRVSFEAGMYQLGGSVVHLTTGDSQLGRAEPIEDSAKVISRMVDLVMIRTFEQTKIESFAAHSRVPVINGLTNEFHPCQILADIFTFIEHRGSIKGRTVAWVGDGNNMANTWLQAGEILGFKVHVSTPSGYEVDQSVAGIRSADSYRVFKDPMEACRGADLVTTDVWTSMGYEAENEARRAAFAEWCVDEEMMRAAQPDALFMHCLPAHRGEEVQAEVIDGPQSVVWDEAENRMHVQKALMEYLLLGRQPA</sequence>
<dbReference type="Gene3D" id="3.40.50.1370">
    <property type="entry name" value="Aspartate/ornithine carbamoyltransferase"/>
    <property type="match status" value="2"/>
</dbReference>
<comment type="subcellular location">
    <subcellularLocation>
        <location evidence="8">Cytoplasm</location>
    </subcellularLocation>
</comment>
<dbReference type="Pfam" id="PF00185">
    <property type="entry name" value="OTCace"/>
    <property type="match status" value="1"/>
</dbReference>
<comment type="similarity">
    <text evidence="3 8">Belongs to the aspartate/ornithine carbamoyltransferase superfamily. OTCase family.</text>
</comment>
<accession>A0ABP8GQH6</accession>
<evidence type="ECO:0000256" key="5">
    <source>
        <dbReference type="ARBA" id="ARBA00016634"/>
    </source>
</evidence>
<evidence type="ECO:0000256" key="7">
    <source>
        <dbReference type="ARBA" id="ARBA00048772"/>
    </source>
</evidence>
<protein>
    <recommendedName>
        <fullName evidence="5 8">Ornithine carbamoyltransferase</fullName>
        <shortName evidence="8">OTCase</shortName>
        <ecNumber evidence="4 8">2.1.3.3</ecNumber>
    </recommendedName>
</protein>
<comment type="catalytic activity">
    <reaction evidence="7 8">
        <text>carbamoyl phosphate + L-ornithine = L-citrulline + phosphate + H(+)</text>
        <dbReference type="Rhea" id="RHEA:19513"/>
        <dbReference type="ChEBI" id="CHEBI:15378"/>
        <dbReference type="ChEBI" id="CHEBI:43474"/>
        <dbReference type="ChEBI" id="CHEBI:46911"/>
        <dbReference type="ChEBI" id="CHEBI:57743"/>
        <dbReference type="ChEBI" id="CHEBI:58228"/>
        <dbReference type="EC" id="2.1.3.3"/>
    </reaction>
</comment>
<proteinExistence type="inferred from homology"/>
<evidence type="ECO:0000313" key="11">
    <source>
        <dbReference type="EMBL" id="GAA4328167.1"/>
    </source>
</evidence>
<dbReference type="PRINTS" id="PR00100">
    <property type="entry name" value="AOTCASE"/>
</dbReference>
<feature type="binding site" evidence="8">
    <location>
        <position position="87"/>
    </location>
    <ligand>
        <name>carbamoyl phosphate</name>
        <dbReference type="ChEBI" id="CHEBI:58228"/>
    </ligand>
</feature>
<keyword evidence="6 8" id="KW-0808">Transferase</keyword>
<feature type="binding site" evidence="8">
    <location>
        <position position="169"/>
    </location>
    <ligand>
        <name>L-ornithine</name>
        <dbReference type="ChEBI" id="CHEBI:46911"/>
    </ligand>
</feature>
<feature type="binding site" evidence="8">
    <location>
        <begin position="138"/>
        <end position="141"/>
    </location>
    <ligand>
        <name>carbamoyl phosphate</name>
        <dbReference type="ChEBI" id="CHEBI:58228"/>
    </ligand>
</feature>
<feature type="binding site" evidence="8">
    <location>
        <begin position="267"/>
        <end position="268"/>
    </location>
    <ligand>
        <name>carbamoyl phosphate</name>
        <dbReference type="ChEBI" id="CHEBI:58228"/>
    </ligand>
</feature>
<name>A0ABP8GQH6_9BURK</name>
<dbReference type="InterPro" id="IPR006132">
    <property type="entry name" value="Asp/Orn_carbamoyltranf_P-bd"/>
</dbReference>
<evidence type="ECO:0000313" key="12">
    <source>
        <dbReference type="Proteomes" id="UP001500975"/>
    </source>
</evidence>
<dbReference type="EC" id="2.1.3.3" evidence="4 8"/>
<dbReference type="InterPro" id="IPR036901">
    <property type="entry name" value="Asp/Orn_carbamoylTrfase_sf"/>
</dbReference>
<dbReference type="PRINTS" id="PR00102">
    <property type="entry name" value="OTCASE"/>
</dbReference>
<feature type="binding site" evidence="8">
    <location>
        <begin position="231"/>
        <end position="232"/>
    </location>
    <ligand>
        <name>L-ornithine</name>
        <dbReference type="ChEBI" id="CHEBI:46911"/>
    </ligand>
</feature>
<evidence type="ECO:0000259" key="9">
    <source>
        <dbReference type="Pfam" id="PF00185"/>
    </source>
</evidence>
<comment type="caution">
    <text evidence="11">The sequence shown here is derived from an EMBL/GenBank/DDBJ whole genome shotgun (WGS) entry which is preliminary data.</text>
</comment>
<dbReference type="SUPFAM" id="SSF53671">
    <property type="entry name" value="Aspartate/ornithine carbamoyltransferase"/>
    <property type="match status" value="1"/>
</dbReference>
<reference evidence="12" key="1">
    <citation type="journal article" date="2019" name="Int. J. Syst. Evol. Microbiol.">
        <title>The Global Catalogue of Microorganisms (GCM) 10K type strain sequencing project: providing services to taxonomists for standard genome sequencing and annotation.</title>
        <authorList>
            <consortium name="The Broad Institute Genomics Platform"/>
            <consortium name="The Broad Institute Genome Sequencing Center for Infectious Disease"/>
            <person name="Wu L."/>
            <person name="Ma J."/>
        </authorList>
    </citation>
    <scope>NUCLEOTIDE SEQUENCE [LARGE SCALE GENOMIC DNA]</scope>
    <source>
        <strain evidence="12">JCM 17804</strain>
    </source>
</reference>
<feature type="binding site" evidence="8">
    <location>
        <position position="295"/>
    </location>
    <ligand>
        <name>carbamoyl phosphate</name>
        <dbReference type="ChEBI" id="CHEBI:58228"/>
    </ligand>
</feature>
<dbReference type="Pfam" id="PF02729">
    <property type="entry name" value="OTCace_N"/>
    <property type="match status" value="1"/>
</dbReference>
<dbReference type="InterPro" id="IPR006131">
    <property type="entry name" value="Asp_carbamoyltransf_Asp/Orn-bd"/>
</dbReference>
<dbReference type="InterPro" id="IPR006130">
    <property type="entry name" value="Asp/Orn_carbamoylTrfase"/>
</dbReference>
<evidence type="ECO:0000256" key="6">
    <source>
        <dbReference type="ARBA" id="ARBA00022679"/>
    </source>
</evidence>
<dbReference type="EMBL" id="BAABGJ010000001">
    <property type="protein sequence ID" value="GAA4328167.1"/>
    <property type="molecule type" value="Genomic_DNA"/>
</dbReference>
<evidence type="ECO:0000256" key="8">
    <source>
        <dbReference type="HAMAP-Rule" id="MF_01109"/>
    </source>
</evidence>
<dbReference type="PANTHER" id="PTHR45753:SF3">
    <property type="entry name" value="ORNITHINE TRANSCARBAMYLASE, MITOCHONDRIAL"/>
    <property type="match status" value="1"/>
</dbReference>
<dbReference type="NCBIfam" id="NF001986">
    <property type="entry name" value="PRK00779.1"/>
    <property type="match status" value="1"/>
</dbReference>
<feature type="domain" description="Aspartate/ornithine carbamoyltransferase carbamoyl-P binding" evidence="10">
    <location>
        <begin position="11"/>
        <end position="151"/>
    </location>
</feature>
<dbReference type="InterPro" id="IPR024904">
    <property type="entry name" value="OTCase_ArgI"/>
</dbReference>
<dbReference type="NCBIfam" id="TIGR00658">
    <property type="entry name" value="orni_carb_tr"/>
    <property type="match status" value="1"/>
</dbReference>
<keyword evidence="12" id="KW-1185">Reference proteome</keyword>
<dbReference type="PANTHER" id="PTHR45753">
    <property type="entry name" value="ORNITHINE CARBAMOYLTRANSFERASE, MITOCHONDRIAL"/>
    <property type="match status" value="1"/>
</dbReference>
<comment type="pathway">
    <text evidence="2">Amino-acid biosynthesis; L-arginine biosynthesis; L-arginine from L-ornithine and carbamoyl phosphate: step 1/3.</text>
</comment>
<feature type="domain" description="Aspartate/ornithine carbamoyltransferase Asp/Orn-binding" evidence="9">
    <location>
        <begin position="157"/>
        <end position="306"/>
    </location>
</feature>
<evidence type="ECO:0000256" key="1">
    <source>
        <dbReference type="ARBA" id="ARBA00003822"/>
    </source>
</evidence>
<organism evidence="11 12">
    <name type="scientific">Variovorax defluvii</name>
    <dbReference type="NCBI Taxonomy" id="913761"/>
    <lineage>
        <taxon>Bacteria</taxon>
        <taxon>Pseudomonadati</taxon>
        <taxon>Pseudomonadota</taxon>
        <taxon>Betaproteobacteria</taxon>
        <taxon>Burkholderiales</taxon>
        <taxon>Comamonadaceae</taxon>
        <taxon>Variovorax</taxon>
    </lineage>
</organism>
<evidence type="ECO:0000256" key="2">
    <source>
        <dbReference type="ARBA" id="ARBA00004975"/>
    </source>
</evidence>
<feature type="binding site" evidence="8">
    <location>
        <position position="111"/>
    </location>
    <ligand>
        <name>carbamoyl phosphate</name>
        <dbReference type="ChEBI" id="CHEBI:58228"/>
    </ligand>
</feature>
<dbReference type="Proteomes" id="UP001500975">
    <property type="component" value="Unassembled WGS sequence"/>
</dbReference>
<dbReference type="HAMAP" id="MF_01109">
    <property type="entry name" value="OTCase"/>
    <property type="match status" value="1"/>
</dbReference>
<evidence type="ECO:0000256" key="4">
    <source>
        <dbReference type="ARBA" id="ARBA00013007"/>
    </source>
</evidence>
<feature type="binding site" evidence="8">
    <location>
        <position position="227"/>
    </location>
    <ligand>
        <name>L-ornithine</name>
        <dbReference type="ChEBI" id="CHEBI:46911"/>
    </ligand>
</feature>
<keyword evidence="8" id="KW-0963">Cytoplasm</keyword>
<evidence type="ECO:0000259" key="10">
    <source>
        <dbReference type="Pfam" id="PF02729"/>
    </source>
</evidence>
<comment type="function">
    <text evidence="1">Reversibly catalyzes the transfer of the carbamoyl group from carbamoyl phosphate (CP) to the N(epsilon) atom of ornithine (ORN) to produce L-citrulline.</text>
</comment>
<evidence type="ECO:0000256" key="3">
    <source>
        <dbReference type="ARBA" id="ARBA00007805"/>
    </source>
</evidence>